<keyword evidence="3" id="KW-1185">Reference proteome</keyword>
<keyword evidence="1" id="KW-0472">Membrane</keyword>
<organism evidence="2 3">
    <name type="scientific">Hamiltosporidium tvaerminnensis</name>
    <dbReference type="NCBI Taxonomy" id="1176355"/>
    <lineage>
        <taxon>Eukaryota</taxon>
        <taxon>Fungi</taxon>
        <taxon>Fungi incertae sedis</taxon>
        <taxon>Microsporidia</taxon>
        <taxon>Dubosqiidae</taxon>
        <taxon>Hamiltosporidium</taxon>
    </lineage>
</organism>
<evidence type="ECO:0000313" key="2">
    <source>
        <dbReference type="EMBL" id="TBU10761.1"/>
    </source>
</evidence>
<feature type="transmembrane region" description="Helical" evidence="1">
    <location>
        <begin position="6"/>
        <end position="26"/>
    </location>
</feature>
<keyword evidence="1" id="KW-0812">Transmembrane</keyword>
<name>A0A4Q9LSQ8_9MICR</name>
<evidence type="ECO:0000313" key="3">
    <source>
        <dbReference type="Proteomes" id="UP000292282"/>
    </source>
</evidence>
<proteinExistence type="predicted"/>
<accession>A0A4Q9LSQ8</accession>
<keyword evidence="1" id="KW-1133">Transmembrane helix</keyword>
<gene>
    <name evidence="2" type="ORF">CWI38_1564p0020</name>
</gene>
<dbReference type="AlphaFoldDB" id="A0A4Q9LSQ8"/>
<reference evidence="2 3" key="1">
    <citation type="submission" date="2017-12" db="EMBL/GenBank/DDBJ databases">
        <authorList>
            <person name="Pombert J.-F."/>
            <person name="Haag K.L."/>
            <person name="Ebert D."/>
        </authorList>
    </citation>
    <scope>NUCLEOTIDE SEQUENCE [LARGE SCALE GENOMIC DNA]</scope>
    <source>
        <strain evidence="2">IL-G-3</strain>
    </source>
</reference>
<dbReference type="Proteomes" id="UP000292282">
    <property type="component" value="Unassembled WGS sequence"/>
</dbReference>
<evidence type="ECO:0000256" key="1">
    <source>
        <dbReference type="SAM" id="Phobius"/>
    </source>
</evidence>
<dbReference type="EMBL" id="PITK01001564">
    <property type="protein sequence ID" value="TBU10761.1"/>
    <property type="molecule type" value="Genomic_DNA"/>
</dbReference>
<protein>
    <submittedName>
        <fullName evidence="2">Uncharacterized protein</fullName>
    </submittedName>
</protein>
<dbReference type="VEuPathDB" id="MicrosporidiaDB:CWI38_1564p0020"/>
<sequence>MNQVSICIGLLSASFCVLLIFVSVYIGKKMKNQLLEEFKIFGKSQFATLLKEQFKDNNNFGFTNFKMKDSNVLGFCYSCSQNEKMIAVIIFFDKISQKNNAKEDKLQFYVIKKHADNIKDTNLVIPPYIFSLKKLKEFKDKYNTGVLTRFGLHLTLNTSEINVINKLVTLSEELASEIEVFSFLNANLQDKSIQISIAGDKLKNGTKNDLNLFQSSTNISLKRNIISDDSLREILLAFISDIYMYFVKFEKYSFYHNYKIEVFLRKLEHIKNYLKSKEGLEWIQYETLISIFIEQKNDIMKSFDDIETFLGNFKSFISIQDKDSLVLKIYENIEGKYNFI</sequence>
<comment type="caution">
    <text evidence="2">The sequence shown here is derived from an EMBL/GenBank/DDBJ whole genome shotgun (WGS) entry which is preliminary data.</text>
</comment>